<organism evidence="11 12">
    <name type="scientific">Exophiala sideris</name>
    <dbReference type="NCBI Taxonomy" id="1016849"/>
    <lineage>
        <taxon>Eukaryota</taxon>
        <taxon>Fungi</taxon>
        <taxon>Dikarya</taxon>
        <taxon>Ascomycota</taxon>
        <taxon>Pezizomycotina</taxon>
        <taxon>Eurotiomycetes</taxon>
        <taxon>Chaetothyriomycetidae</taxon>
        <taxon>Chaetothyriales</taxon>
        <taxon>Herpotrichiellaceae</taxon>
        <taxon>Exophiala</taxon>
    </lineage>
</organism>
<evidence type="ECO:0000256" key="9">
    <source>
        <dbReference type="ARBA" id="ARBA00023134"/>
    </source>
</evidence>
<sequence length="153" mass="16436">MLADVAIEPPAPSETVAVVVILRSGIAMMDTFLSNFPPDANVMVHHLGIFRDKKTLQPVEYYNELSPRPAKVKHAYILVPVIATGGTADAAIQILKEWDVEIVTSISVLASRAGVGKVTSAWQEGSRLVVGAIDSDLDLQGYVQPELGDIGDR</sequence>
<dbReference type="EC" id="2.4.2.9" evidence="4"/>
<protein>
    <recommendedName>
        <fullName evidence="4">uracil phosphoribosyltransferase</fullName>
        <ecNumber evidence="4">2.4.2.9</ecNumber>
    </recommendedName>
</protein>
<dbReference type="SUPFAM" id="SSF53271">
    <property type="entry name" value="PRTase-like"/>
    <property type="match status" value="1"/>
</dbReference>
<proteinExistence type="inferred from homology"/>
<keyword evidence="5" id="KW-0021">Allosteric enzyme</keyword>
<evidence type="ECO:0000256" key="4">
    <source>
        <dbReference type="ARBA" id="ARBA00011894"/>
    </source>
</evidence>
<dbReference type="Pfam" id="PF14681">
    <property type="entry name" value="UPRTase"/>
    <property type="match status" value="1"/>
</dbReference>
<dbReference type="InterPro" id="IPR000836">
    <property type="entry name" value="PRTase_dom"/>
</dbReference>
<keyword evidence="12" id="KW-1185">Reference proteome</keyword>
<comment type="cofactor">
    <cofactor evidence="1">
        <name>Mg(2+)</name>
        <dbReference type="ChEBI" id="CHEBI:18420"/>
    </cofactor>
</comment>
<evidence type="ECO:0000256" key="2">
    <source>
        <dbReference type="ARBA" id="ARBA00005180"/>
    </source>
</evidence>
<evidence type="ECO:0000256" key="8">
    <source>
        <dbReference type="ARBA" id="ARBA00022741"/>
    </source>
</evidence>
<dbReference type="InterPro" id="IPR029057">
    <property type="entry name" value="PRTase-like"/>
</dbReference>
<dbReference type="PANTHER" id="PTHR32315:SF4">
    <property type="entry name" value="URACIL PHOSPHORIBOSYLTRANSFERASE, CHLOROPLASTIC"/>
    <property type="match status" value="1"/>
</dbReference>
<feature type="domain" description="Phosphoribosyltransferase" evidence="10">
    <location>
        <begin position="13"/>
        <end position="153"/>
    </location>
</feature>
<evidence type="ECO:0000256" key="3">
    <source>
        <dbReference type="ARBA" id="ARBA00009516"/>
    </source>
</evidence>
<keyword evidence="7" id="KW-0808">Transferase</keyword>
<comment type="caution">
    <text evidence="11">The sequence shown here is derived from an EMBL/GenBank/DDBJ whole genome shotgun (WGS) entry which is preliminary data.</text>
</comment>
<evidence type="ECO:0000256" key="1">
    <source>
        <dbReference type="ARBA" id="ARBA00001946"/>
    </source>
</evidence>
<dbReference type="Gene3D" id="3.40.50.2020">
    <property type="match status" value="1"/>
</dbReference>
<keyword evidence="9" id="KW-0342">GTP-binding</keyword>
<accession>A0ABR0IUV8</accession>
<gene>
    <name evidence="11" type="ORF">LTR69_011426</name>
</gene>
<evidence type="ECO:0000259" key="10">
    <source>
        <dbReference type="Pfam" id="PF14681"/>
    </source>
</evidence>
<dbReference type="Proteomes" id="UP001345691">
    <property type="component" value="Unassembled WGS sequence"/>
</dbReference>
<evidence type="ECO:0000256" key="5">
    <source>
        <dbReference type="ARBA" id="ARBA00022533"/>
    </source>
</evidence>
<dbReference type="PANTHER" id="PTHR32315">
    <property type="entry name" value="ADENINE PHOSPHORIBOSYLTRANSFERASE"/>
    <property type="match status" value="1"/>
</dbReference>
<comment type="pathway">
    <text evidence="2">Pyrimidine metabolism; UMP biosynthesis via salvage pathway; UMP from uracil: step 1/1.</text>
</comment>
<dbReference type="EMBL" id="JAVRRF010000064">
    <property type="protein sequence ID" value="KAK5048140.1"/>
    <property type="molecule type" value="Genomic_DNA"/>
</dbReference>
<evidence type="ECO:0000313" key="11">
    <source>
        <dbReference type="EMBL" id="KAK5048140.1"/>
    </source>
</evidence>
<evidence type="ECO:0000313" key="12">
    <source>
        <dbReference type="Proteomes" id="UP001345691"/>
    </source>
</evidence>
<dbReference type="CDD" id="cd06223">
    <property type="entry name" value="PRTases_typeI"/>
    <property type="match status" value="1"/>
</dbReference>
<keyword evidence="8" id="KW-0547">Nucleotide-binding</keyword>
<evidence type="ECO:0000256" key="6">
    <source>
        <dbReference type="ARBA" id="ARBA00022676"/>
    </source>
</evidence>
<keyword evidence="6" id="KW-0328">Glycosyltransferase</keyword>
<comment type="similarity">
    <text evidence="3">Belongs to the UPRTase family.</text>
</comment>
<reference evidence="11 12" key="1">
    <citation type="submission" date="2023-08" db="EMBL/GenBank/DDBJ databases">
        <title>Black Yeasts Isolated from many extreme environments.</title>
        <authorList>
            <person name="Coleine C."/>
            <person name="Stajich J.E."/>
            <person name="Selbmann L."/>
        </authorList>
    </citation>
    <scope>NUCLEOTIDE SEQUENCE [LARGE SCALE GENOMIC DNA]</scope>
    <source>
        <strain evidence="11 12">CCFEE 6328</strain>
    </source>
</reference>
<evidence type="ECO:0000256" key="7">
    <source>
        <dbReference type="ARBA" id="ARBA00022679"/>
    </source>
</evidence>
<dbReference type="InterPro" id="IPR050054">
    <property type="entry name" value="UPRTase/APRTase"/>
</dbReference>
<name>A0ABR0IUV8_9EURO</name>